<dbReference type="Proteomes" id="UP000064201">
    <property type="component" value="Chromosome"/>
</dbReference>
<evidence type="ECO:0000259" key="2">
    <source>
        <dbReference type="Pfam" id="PF12146"/>
    </source>
</evidence>
<keyword evidence="1" id="KW-0732">Signal</keyword>
<dbReference type="EMBL" id="CP011367">
    <property type="protein sequence ID" value="AKJ96304.1"/>
    <property type="molecule type" value="Genomic_DNA"/>
</dbReference>
<dbReference type="InterPro" id="IPR000073">
    <property type="entry name" value="AB_hydrolase_1"/>
</dbReference>
<feature type="chain" id="PRO_5002553742" description="Serine aminopeptidase S33 domain-containing protein" evidence="1">
    <location>
        <begin position="25"/>
        <end position="327"/>
    </location>
</feature>
<dbReference type="PANTHER" id="PTHR11614">
    <property type="entry name" value="PHOSPHOLIPASE-RELATED"/>
    <property type="match status" value="1"/>
</dbReference>
<dbReference type="InterPro" id="IPR022742">
    <property type="entry name" value="Hydrolase_4"/>
</dbReference>
<name>A0A0G3G7E4_9GAMM</name>
<accession>A0A0G3G7E4</accession>
<dbReference type="Gene3D" id="3.40.50.1820">
    <property type="entry name" value="alpha/beta hydrolase"/>
    <property type="match status" value="1"/>
</dbReference>
<evidence type="ECO:0000313" key="4">
    <source>
        <dbReference type="Proteomes" id="UP000064201"/>
    </source>
</evidence>
<dbReference type="PATRIC" id="fig|106634.4.peg.2746"/>
<protein>
    <recommendedName>
        <fullName evidence="2">Serine aminopeptidase S33 domain-containing protein</fullName>
    </recommendedName>
</protein>
<gene>
    <name evidence="3" type="ORF">TVD_13455</name>
</gene>
<feature type="signal peptide" evidence="1">
    <location>
        <begin position="1"/>
        <end position="24"/>
    </location>
</feature>
<dbReference type="InterPro" id="IPR029058">
    <property type="entry name" value="AB_hydrolase_fold"/>
</dbReference>
<dbReference type="InterPro" id="IPR051044">
    <property type="entry name" value="MAG_DAG_Lipase"/>
</dbReference>
<evidence type="ECO:0000313" key="3">
    <source>
        <dbReference type="EMBL" id="AKJ96304.1"/>
    </source>
</evidence>
<sequence>MTRRRIPGAVGLLAVLLLALTACAAAPERETVRAAGPPVKEAPVGAAIAPDRVRRWSAAEPVAVVIALHSFRDHAGAYDALGPWLADRGYSVQALDQRGHGTSEPHGRWPGTEPLISDVAAMVRAAQAEDPDRPIFLLGESMGGSAALASLATHPELEVAGVMAVAPGLRGGIPARGFWDAAVRTGEVLAGGLTLTIDPDYSDSLAPAAVERFSTDPRIIRRVRMDTYAGVVWLAQYATDHIGHVTAPVVYLWGEQDGTIQRESVCMAARAHPQGQAEVWTDADWPHLILHAPDWQTTATRLVDWMQRLAGDEVGARTARRPDPCDD</sequence>
<dbReference type="KEGG" id="tvr:TVD_13455"/>
<dbReference type="OrthoDB" id="9806902at2"/>
<dbReference type="PRINTS" id="PR00111">
    <property type="entry name" value="ABHYDROLASE"/>
</dbReference>
<keyword evidence="4" id="KW-1185">Reference proteome</keyword>
<reference evidence="3 4" key="1">
    <citation type="submission" date="2015-04" db="EMBL/GenBank/DDBJ databases">
        <title>Complete Sequence for the Genome of the Thioalkalivibrio versutus D301.</title>
        <authorList>
            <person name="Mu T."/>
            <person name="Zhou J."/>
            <person name="Xu X."/>
        </authorList>
    </citation>
    <scope>NUCLEOTIDE SEQUENCE [LARGE SCALE GENOMIC DNA]</scope>
    <source>
        <strain evidence="3 4">D301</strain>
    </source>
</reference>
<organism evidence="3 4">
    <name type="scientific">Thioalkalivibrio versutus</name>
    <dbReference type="NCBI Taxonomy" id="106634"/>
    <lineage>
        <taxon>Bacteria</taxon>
        <taxon>Pseudomonadati</taxon>
        <taxon>Pseudomonadota</taxon>
        <taxon>Gammaproteobacteria</taxon>
        <taxon>Chromatiales</taxon>
        <taxon>Ectothiorhodospiraceae</taxon>
        <taxon>Thioalkalivibrio</taxon>
    </lineage>
</organism>
<dbReference type="PROSITE" id="PS51257">
    <property type="entry name" value="PROKAR_LIPOPROTEIN"/>
    <property type="match status" value="1"/>
</dbReference>
<dbReference type="SUPFAM" id="SSF53474">
    <property type="entry name" value="alpha/beta-Hydrolases"/>
    <property type="match status" value="1"/>
</dbReference>
<dbReference type="AlphaFoldDB" id="A0A0G3G7E4"/>
<evidence type="ECO:0000256" key="1">
    <source>
        <dbReference type="SAM" id="SignalP"/>
    </source>
</evidence>
<dbReference type="Pfam" id="PF12146">
    <property type="entry name" value="Hydrolase_4"/>
    <property type="match status" value="1"/>
</dbReference>
<proteinExistence type="predicted"/>
<feature type="domain" description="Serine aminopeptidase S33" evidence="2">
    <location>
        <begin position="60"/>
        <end position="291"/>
    </location>
</feature>
<dbReference type="STRING" id="106634.TVD_13455"/>
<dbReference type="RefSeq" id="WP_047251842.1">
    <property type="nucleotide sequence ID" value="NZ_CP011367.1"/>
</dbReference>